<dbReference type="InterPro" id="IPR017482">
    <property type="entry name" value="Lambda-type_endonuclease"/>
</dbReference>
<evidence type="ECO:0000313" key="4">
    <source>
        <dbReference type="Proteomes" id="UP000006875"/>
    </source>
</evidence>
<reference evidence="3 4" key="1">
    <citation type="journal article" date="2010" name="Stand. Genomic Sci.">
        <title>Complete genome sequence of Ilyobacter polytropus type strain (CuHbu1).</title>
        <authorList>
            <person name="Sikorski J."/>
            <person name="Chertkov O."/>
            <person name="Lapidus A."/>
            <person name="Nolan M."/>
            <person name="Lucas S."/>
            <person name="Del Rio T.G."/>
            <person name="Tice H."/>
            <person name="Cheng J.F."/>
            <person name="Tapia R."/>
            <person name="Han C."/>
            <person name="Goodwin L."/>
            <person name="Pitluck S."/>
            <person name="Liolios K."/>
            <person name="Ivanova N."/>
            <person name="Mavromatis K."/>
            <person name="Mikhailova N."/>
            <person name="Pati A."/>
            <person name="Chen A."/>
            <person name="Palaniappan K."/>
            <person name="Land M."/>
            <person name="Hauser L."/>
            <person name="Chang Y.J."/>
            <person name="Jeffries C.D."/>
            <person name="Brambilla E."/>
            <person name="Yasawong M."/>
            <person name="Rohde M."/>
            <person name="Pukall R."/>
            <person name="Spring S."/>
            <person name="Goker M."/>
            <person name="Woyke T."/>
            <person name="Bristow J."/>
            <person name="Eisen J.A."/>
            <person name="Markowitz V."/>
            <person name="Hugenholtz P."/>
            <person name="Kyrpides N.C."/>
            <person name="Klenk H.P."/>
        </authorList>
    </citation>
    <scope>NUCLEOTIDE SEQUENCE [LARGE SCALE GENOMIC DNA]</scope>
    <source>
        <strain evidence="4">ATCC 51220 / DSM 2926 / LMG 16218 / CuHBu1</strain>
        <plasmid evidence="4">pILYOP01</plasmid>
    </source>
</reference>
<keyword evidence="3" id="KW-0540">Nuclease</keyword>
<dbReference type="Gene3D" id="3.90.320.10">
    <property type="match status" value="1"/>
</dbReference>
<keyword evidence="3" id="KW-0614">Plasmid</keyword>
<dbReference type="InterPro" id="IPR011335">
    <property type="entry name" value="Restrct_endonuc-II-like"/>
</dbReference>
<name>E3HBT7_ILYPC</name>
<dbReference type="EMBL" id="CP002282">
    <property type="protein sequence ID" value="ADO83849.1"/>
    <property type="molecule type" value="Genomic_DNA"/>
</dbReference>
<dbReference type="KEGG" id="ipo:Ilyop_2079"/>
<gene>
    <name evidence="3" type="ordered locus">Ilyop_2079</name>
</gene>
<dbReference type="HOGENOM" id="CLU_049574_1_0_0"/>
<organism evidence="3 4">
    <name type="scientific">Ilyobacter polytropus (strain ATCC 51220 / DSM 2926 / LMG 16218 / CuHBu1)</name>
    <dbReference type="NCBI Taxonomy" id="572544"/>
    <lineage>
        <taxon>Bacteria</taxon>
        <taxon>Fusobacteriati</taxon>
        <taxon>Fusobacteriota</taxon>
        <taxon>Fusobacteriia</taxon>
        <taxon>Fusobacteriales</taxon>
        <taxon>Fusobacteriaceae</taxon>
        <taxon>Ilyobacter</taxon>
    </lineage>
</organism>
<evidence type="ECO:0000256" key="1">
    <source>
        <dbReference type="SAM" id="Coils"/>
    </source>
</evidence>
<geneLocation type="plasmid" evidence="3 4">
    <name>pILYOP01</name>
</geneLocation>
<dbReference type="PANTHER" id="PTHR46609">
    <property type="entry name" value="EXONUCLEASE, PHAGE-TYPE/RECB, C-TERMINAL DOMAIN-CONTAINING PROTEIN"/>
    <property type="match status" value="1"/>
</dbReference>
<dbReference type="InterPro" id="IPR019080">
    <property type="entry name" value="YqaJ_viral_recombinase"/>
</dbReference>
<sequence>MTVKELQNALRGKVKGLWKMNKPELLKAYKELEKSPEAIVEKALEEKQILRPGNREEWLEIREGGLGGSDIAAVIGLNEYSSKIDVFISKTARNNAVLKQQYEEKQKKIRESEAVQMGHVLEPVIADIFKKKNKGYTVVDLPVTVKANPWEIANVDRYLINEKGEVGILEVKTTTLYNKDKWEGDSCPRNYLCQVLWYLGITGLKYAYICCLIGGQHYRQFKIERCEETINYLRTEGRIFWEDHVIHNIVPEPDGSSSYTEHLQFLADYAEDKGEKIEVEAAADKVETYEELIEQRKELDKKIEKIKQEVFKEAIERGSKRGLWGRRKFSIQGGPYKGFDSKKFKFENPDLYEQYLVEKTKRQYIKLS</sequence>
<feature type="domain" description="YqaJ viral recombinase" evidence="2">
    <location>
        <begin position="57"/>
        <end position="204"/>
    </location>
</feature>
<feature type="coiled-coil region" evidence="1">
    <location>
        <begin position="88"/>
        <end position="115"/>
    </location>
</feature>
<evidence type="ECO:0000313" key="3">
    <source>
        <dbReference type="EMBL" id="ADO83849.1"/>
    </source>
</evidence>
<keyword evidence="3" id="KW-0378">Hydrolase</keyword>
<dbReference type="Pfam" id="PF09588">
    <property type="entry name" value="YqaJ"/>
    <property type="match status" value="1"/>
</dbReference>
<dbReference type="InterPro" id="IPR051703">
    <property type="entry name" value="NF-kappa-B_Signaling_Reg"/>
</dbReference>
<protein>
    <submittedName>
        <fullName evidence="3">Phage-type endonuclease</fullName>
    </submittedName>
</protein>
<dbReference type="PANTHER" id="PTHR46609:SF6">
    <property type="entry name" value="EXONUCLEASE, PHAGE-TYPE_RECB, C-TERMINAL DOMAIN-CONTAINING PROTEIN-RELATED"/>
    <property type="match status" value="1"/>
</dbReference>
<dbReference type="Proteomes" id="UP000006875">
    <property type="component" value="Plasmid pILYOP01"/>
</dbReference>
<dbReference type="AlphaFoldDB" id="E3HBT7"/>
<dbReference type="NCBIfam" id="TIGR03033">
    <property type="entry name" value="phage_rel_nuc"/>
    <property type="match status" value="1"/>
</dbReference>
<keyword evidence="4" id="KW-1185">Reference proteome</keyword>
<keyword evidence="1" id="KW-0175">Coiled coil</keyword>
<dbReference type="SUPFAM" id="SSF52980">
    <property type="entry name" value="Restriction endonuclease-like"/>
    <property type="match status" value="1"/>
</dbReference>
<keyword evidence="3" id="KW-0255">Endonuclease</keyword>
<dbReference type="RefSeq" id="WP_013388511.1">
    <property type="nucleotide sequence ID" value="NC_014633.1"/>
</dbReference>
<dbReference type="InterPro" id="IPR011604">
    <property type="entry name" value="PDDEXK-like_dom_sf"/>
</dbReference>
<dbReference type="GO" id="GO:0004519">
    <property type="term" value="F:endonuclease activity"/>
    <property type="evidence" value="ECO:0007669"/>
    <property type="project" value="UniProtKB-KW"/>
</dbReference>
<proteinExistence type="predicted"/>
<feature type="coiled-coil region" evidence="1">
    <location>
        <begin position="279"/>
        <end position="309"/>
    </location>
</feature>
<accession>E3HBT7</accession>
<evidence type="ECO:0000259" key="2">
    <source>
        <dbReference type="Pfam" id="PF09588"/>
    </source>
</evidence>